<dbReference type="PANTHER" id="PTHR47466:SF1">
    <property type="entry name" value="METALLOPROTEASE MEP1 (AFU_ORTHOLOGUE AFUA_1G07730)-RELATED"/>
    <property type="match status" value="1"/>
</dbReference>
<keyword evidence="3" id="KW-0479">Metal-binding</keyword>
<accession>A0ABP8IR43</accession>
<keyword evidence="2" id="KW-0645">Protease</keyword>
<dbReference type="PROSITE" id="PS50853">
    <property type="entry name" value="FN3"/>
    <property type="match status" value="1"/>
</dbReference>
<feature type="domain" description="Fibronectin type-III" evidence="9">
    <location>
        <begin position="306"/>
        <end position="392"/>
    </location>
</feature>
<dbReference type="SMART" id="SM00060">
    <property type="entry name" value="FN3"/>
    <property type="match status" value="1"/>
</dbReference>
<dbReference type="EMBL" id="BAABGZ010000077">
    <property type="protein sequence ID" value="GAA4367174.1"/>
    <property type="molecule type" value="Genomic_DNA"/>
</dbReference>
<dbReference type="SUPFAM" id="SSF55486">
    <property type="entry name" value="Metalloproteases ('zincins'), catalytic domain"/>
    <property type="match status" value="1"/>
</dbReference>
<keyword evidence="8" id="KW-1015">Disulfide bond</keyword>
<keyword evidence="6" id="KW-0862">Zinc</keyword>
<evidence type="ECO:0000256" key="5">
    <source>
        <dbReference type="ARBA" id="ARBA00022801"/>
    </source>
</evidence>
<proteinExistence type="inferred from homology"/>
<dbReference type="Proteomes" id="UP001501153">
    <property type="component" value="Unassembled WGS sequence"/>
</dbReference>
<dbReference type="PANTHER" id="PTHR47466">
    <property type="match status" value="1"/>
</dbReference>
<keyword evidence="11" id="KW-1185">Reference proteome</keyword>
<dbReference type="Gene3D" id="3.40.390.10">
    <property type="entry name" value="Collagenase (Catalytic Domain)"/>
    <property type="match status" value="1"/>
</dbReference>
<dbReference type="NCBIfam" id="TIGR04183">
    <property type="entry name" value="Por_Secre_tail"/>
    <property type="match status" value="1"/>
</dbReference>
<comment type="caution">
    <text evidence="10">The sequence shown here is derived from an EMBL/GenBank/DDBJ whole genome shotgun (WGS) entry which is preliminary data.</text>
</comment>
<sequence length="631" mass="66086">MDVLATQLARDPSLAQRMASIDNQALQYAAQQANLGQRTSAVTITIPVVVHVLYNTTAQNVTDAQIASQIDVLNEDFQKLNADVTKTPSAFAGSVADVGIAFTLAKRDPNGNATTGITRKQVTQTSWGTDDKMKSSTTGGTNAWNTSQYLNIWVCNLSGGVLGYAQFPGGAAATDGVVILTTGFGRYGSAAAPFNLGRTATHEVGHWLNLRHIWGDASCGNDYVSDTPTQQTSNTGCPTFPKRTCGNTTNGDMFMNYMDYTDDACMYMFSNGQSSRMNALFATGGARESLKTSLGGTPPSTSTCATPTGLAASSIGSTSATVSWAAASGAASYNLQYRVSGASTWTTVNQTGTSRTLSGLTASTTYQYQVQTVCSGSSSAYSAAASFTTTSGTVAYCASKGSSVTYEWIDLVQLGSINRSSGADAGYYNGTALSTGLTAGTTNTIYFSAGFSGTAYTEYFKVYIDYNKDGDFIDAGELVVSAAGSTSASTRSASFTVPTTARNGSTRMRVVMSDNSATTSCNSYSYGETEDYTVSISGGAARTSVAIAAGESNTYSLYPNPASDVLNIVRPLNAASQETALTVRVYDLRGSEVRGLSFDGSKLNVASLNKGIYMLTVSDGTTTSHQRFVKE</sequence>
<dbReference type="CDD" id="cd04275">
    <property type="entry name" value="ZnMc_pappalysin_like"/>
    <property type="match status" value="1"/>
</dbReference>
<dbReference type="InterPro" id="IPR013783">
    <property type="entry name" value="Ig-like_fold"/>
</dbReference>
<protein>
    <recommendedName>
        <fullName evidence="9">Fibronectin type-III domain-containing protein</fullName>
    </recommendedName>
</protein>
<dbReference type="InterPro" id="IPR024079">
    <property type="entry name" value="MetalloPept_cat_dom_sf"/>
</dbReference>
<evidence type="ECO:0000313" key="11">
    <source>
        <dbReference type="Proteomes" id="UP001501153"/>
    </source>
</evidence>
<evidence type="ECO:0000256" key="7">
    <source>
        <dbReference type="ARBA" id="ARBA00023049"/>
    </source>
</evidence>
<evidence type="ECO:0000256" key="1">
    <source>
        <dbReference type="ARBA" id="ARBA00008721"/>
    </source>
</evidence>
<dbReference type="SUPFAM" id="SSF49265">
    <property type="entry name" value="Fibronectin type III"/>
    <property type="match status" value="1"/>
</dbReference>
<evidence type="ECO:0000256" key="3">
    <source>
        <dbReference type="ARBA" id="ARBA00022723"/>
    </source>
</evidence>
<keyword evidence="4" id="KW-0732">Signal</keyword>
<dbReference type="Pfam" id="PF18962">
    <property type="entry name" value="Por_Secre_tail"/>
    <property type="match status" value="1"/>
</dbReference>
<organism evidence="10 11">
    <name type="scientific">Hymenobacter saemangeumensis</name>
    <dbReference type="NCBI Taxonomy" id="1084522"/>
    <lineage>
        <taxon>Bacteria</taxon>
        <taxon>Pseudomonadati</taxon>
        <taxon>Bacteroidota</taxon>
        <taxon>Cytophagia</taxon>
        <taxon>Cytophagales</taxon>
        <taxon>Hymenobacteraceae</taxon>
        <taxon>Hymenobacter</taxon>
    </lineage>
</organism>
<comment type="similarity">
    <text evidence="1">Belongs to the peptidase M43B family.</text>
</comment>
<dbReference type="InterPro" id="IPR026444">
    <property type="entry name" value="Secre_tail"/>
</dbReference>
<dbReference type="Pfam" id="PF00041">
    <property type="entry name" value="fn3"/>
    <property type="match status" value="1"/>
</dbReference>
<evidence type="ECO:0000313" key="10">
    <source>
        <dbReference type="EMBL" id="GAA4367174.1"/>
    </source>
</evidence>
<dbReference type="Pfam" id="PF05572">
    <property type="entry name" value="Peptidase_M43"/>
    <property type="match status" value="1"/>
</dbReference>
<evidence type="ECO:0000259" key="9">
    <source>
        <dbReference type="PROSITE" id="PS50853"/>
    </source>
</evidence>
<dbReference type="InterPro" id="IPR036116">
    <property type="entry name" value="FN3_sf"/>
</dbReference>
<evidence type="ECO:0000256" key="8">
    <source>
        <dbReference type="ARBA" id="ARBA00023157"/>
    </source>
</evidence>
<dbReference type="InterPro" id="IPR003961">
    <property type="entry name" value="FN3_dom"/>
</dbReference>
<reference evidence="11" key="1">
    <citation type="journal article" date="2019" name="Int. J. Syst. Evol. Microbiol.">
        <title>The Global Catalogue of Microorganisms (GCM) 10K type strain sequencing project: providing services to taxonomists for standard genome sequencing and annotation.</title>
        <authorList>
            <consortium name="The Broad Institute Genomics Platform"/>
            <consortium name="The Broad Institute Genome Sequencing Center for Infectious Disease"/>
            <person name="Wu L."/>
            <person name="Ma J."/>
        </authorList>
    </citation>
    <scope>NUCLEOTIDE SEQUENCE [LARGE SCALE GENOMIC DNA]</scope>
    <source>
        <strain evidence="11">JCM 17923</strain>
    </source>
</reference>
<dbReference type="Gene3D" id="2.60.40.10">
    <property type="entry name" value="Immunoglobulins"/>
    <property type="match status" value="1"/>
</dbReference>
<dbReference type="Pfam" id="PF20009">
    <property type="entry name" value="GEVED"/>
    <property type="match status" value="1"/>
</dbReference>
<keyword evidence="7" id="KW-0482">Metalloprotease</keyword>
<dbReference type="InterPro" id="IPR045474">
    <property type="entry name" value="GEVED"/>
</dbReference>
<keyword evidence="5" id="KW-0378">Hydrolase</keyword>
<gene>
    <name evidence="10" type="ORF">GCM10023185_38820</name>
</gene>
<evidence type="ECO:0000256" key="4">
    <source>
        <dbReference type="ARBA" id="ARBA00022729"/>
    </source>
</evidence>
<dbReference type="CDD" id="cd00063">
    <property type="entry name" value="FN3"/>
    <property type="match status" value="1"/>
</dbReference>
<name>A0ABP8IR43_9BACT</name>
<evidence type="ECO:0000256" key="2">
    <source>
        <dbReference type="ARBA" id="ARBA00022670"/>
    </source>
</evidence>
<dbReference type="InterPro" id="IPR008754">
    <property type="entry name" value="Peptidase_M43"/>
</dbReference>
<evidence type="ECO:0000256" key="6">
    <source>
        <dbReference type="ARBA" id="ARBA00022833"/>
    </source>
</evidence>